<evidence type="ECO:0000256" key="3">
    <source>
        <dbReference type="ARBA" id="ARBA00012058"/>
    </source>
</evidence>
<evidence type="ECO:0000256" key="2">
    <source>
        <dbReference type="ARBA" id="ARBA00009604"/>
    </source>
</evidence>
<name>A0A377CV35_ECOLX</name>
<dbReference type="SMART" id="SM01192">
    <property type="entry name" value="Enolase_C"/>
    <property type="match status" value="1"/>
</dbReference>
<protein>
    <recommendedName>
        <fullName evidence="4">Enolase</fullName>
        <ecNumber evidence="3">4.2.1.11</ecNumber>
    </recommendedName>
</protein>
<sequence length="80" mass="8682">MAKDAGYTAVISHRSGETEDATIADLAVGTAAGQIKTGSMSRSDRVAKYNQLIRIEEALGEKAPYNGRKRSKARHKTDFI</sequence>
<reference evidence="10 11" key="1">
    <citation type="submission" date="2018-06" db="EMBL/GenBank/DDBJ databases">
        <authorList>
            <consortium name="Pathogen Informatics"/>
            <person name="Doyle S."/>
        </authorList>
    </citation>
    <scope>NUCLEOTIDE SEQUENCE [LARGE SCALE GENOMIC DNA]</scope>
    <source>
        <strain evidence="10 11">NCTC9962</strain>
    </source>
</reference>
<comment type="function">
    <text evidence="8">Catalyzes the reversible conversion of 2-phosphoglycerate (2-PG) into phosphoenolpyruvate (PEP). It is essential for the degradation of carbohydrates via glycolysis.</text>
</comment>
<organism evidence="10 11">
    <name type="scientific">Escherichia coli</name>
    <dbReference type="NCBI Taxonomy" id="562"/>
    <lineage>
        <taxon>Bacteria</taxon>
        <taxon>Pseudomonadati</taxon>
        <taxon>Pseudomonadota</taxon>
        <taxon>Gammaproteobacteria</taxon>
        <taxon>Enterobacterales</taxon>
        <taxon>Enterobacteriaceae</taxon>
        <taxon>Escherichia</taxon>
    </lineage>
</organism>
<dbReference type="SUPFAM" id="SSF51604">
    <property type="entry name" value="Enolase C-terminal domain-like"/>
    <property type="match status" value="1"/>
</dbReference>
<dbReference type="GO" id="GO:0004634">
    <property type="term" value="F:phosphopyruvate hydratase activity"/>
    <property type="evidence" value="ECO:0007669"/>
    <property type="project" value="UniProtKB-EC"/>
</dbReference>
<evidence type="ECO:0000256" key="7">
    <source>
        <dbReference type="ARBA" id="ARBA00023239"/>
    </source>
</evidence>
<evidence type="ECO:0000256" key="5">
    <source>
        <dbReference type="ARBA" id="ARBA00022525"/>
    </source>
</evidence>
<dbReference type="InterPro" id="IPR020810">
    <property type="entry name" value="Enolase_C"/>
</dbReference>
<feature type="domain" description="Enolase C-terminal TIM barrel" evidence="9">
    <location>
        <begin position="1"/>
        <end position="73"/>
    </location>
</feature>
<evidence type="ECO:0000256" key="1">
    <source>
        <dbReference type="ARBA" id="ARBA00005031"/>
    </source>
</evidence>
<dbReference type="Proteomes" id="UP000254052">
    <property type="component" value="Unassembled WGS sequence"/>
</dbReference>
<dbReference type="GO" id="GO:0006096">
    <property type="term" value="P:glycolytic process"/>
    <property type="evidence" value="ECO:0007669"/>
    <property type="project" value="UniProtKB-UniPathway"/>
</dbReference>
<dbReference type="InterPro" id="IPR000941">
    <property type="entry name" value="Enolase"/>
</dbReference>
<evidence type="ECO:0000313" key="10">
    <source>
        <dbReference type="EMBL" id="STM07830.1"/>
    </source>
</evidence>
<dbReference type="Gene3D" id="3.20.20.120">
    <property type="entry name" value="Enolase-like C-terminal domain"/>
    <property type="match status" value="1"/>
</dbReference>
<gene>
    <name evidence="10" type="primary">eno_1</name>
    <name evidence="10" type="ORF">NCTC9962_05452</name>
</gene>
<proteinExistence type="inferred from homology"/>
<dbReference type="EMBL" id="UGED01000011">
    <property type="protein sequence ID" value="STM07830.1"/>
    <property type="molecule type" value="Genomic_DNA"/>
</dbReference>
<keyword evidence="5" id="KW-0964">Secreted</keyword>
<comment type="pathway">
    <text evidence="1">Carbohydrate degradation; glycolysis; pyruvate from D-glyceraldehyde 3-phosphate: step 4/5.</text>
</comment>
<evidence type="ECO:0000256" key="8">
    <source>
        <dbReference type="ARBA" id="ARBA00045763"/>
    </source>
</evidence>
<evidence type="ECO:0000256" key="4">
    <source>
        <dbReference type="ARBA" id="ARBA00017068"/>
    </source>
</evidence>
<dbReference type="GO" id="GO:0000287">
    <property type="term" value="F:magnesium ion binding"/>
    <property type="evidence" value="ECO:0007669"/>
    <property type="project" value="InterPro"/>
</dbReference>
<dbReference type="InterPro" id="IPR036849">
    <property type="entry name" value="Enolase-like_C_sf"/>
</dbReference>
<keyword evidence="6" id="KW-0324">Glycolysis</keyword>
<dbReference type="EC" id="4.2.1.11" evidence="3"/>
<accession>A0A377CV35</accession>
<dbReference type="PANTHER" id="PTHR11902">
    <property type="entry name" value="ENOLASE"/>
    <property type="match status" value="1"/>
</dbReference>
<dbReference type="UniPathway" id="UPA00109">
    <property type="reaction ID" value="UER00187"/>
</dbReference>
<comment type="similarity">
    <text evidence="2">Belongs to the enolase family.</text>
</comment>
<dbReference type="Pfam" id="PF00113">
    <property type="entry name" value="Enolase_C"/>
    <property type="match status" value="1"/>
</dbReference>
<dbReference type="GO" id="GO:0000015">
    <property type="term" value="C:phosphopyruvate hydratase complex"/>
    <property type="evidence" value="ECO:0007669"/>
    <property type="project" value="InterPro"/>
</dbReference>
<dbReference type="PANTHER" id="PTHR11902:SF1">
    <property type="entry name" value="ENOLASE"/>
    <property type="match status" value="1"/>
</dbReference>
<evidence type="ECO:0000313" key="11">
    <source>
        <dbReference type="Proteomes" id="UP000254052"/>
    </source>
</evidence>
<keyword evidence="7 10" id="KW-0456">Lyase</keyword>
<evidence type="ECO:0000256" key="6">
    <source>
        <dbReference type="ARBA" id="ARBA00023152"/>
    </source>
</evidence>
<evidence type="ECO:0000259" key="9">
    <source>
        <dbReference type="SMART" id="SM01192"/>
    </source>
</evidence>
<dbReference type="AlphaFoldDB" id="A0A377CV35"/>